<dbReference type="GO" id="GO:0005524">
    <property type="term" value="F:ATP binding"/>
    <property type="evidence" value="ECO:0007669"/>
    <property type="project" value="UniProtKB-UniRule"/>
</dbReference>
<dbReference type="AlphaFoldDB" id="A0A5Q2MX89"/>
<dbReference type="SUPFAM" id="SSF52943">
    <property type="entry name" value="ATP synthase (F1-ATPase), gamma subunit"/>
    <property type="match status" value="1"/>
</dbReference>
<evidence type="ECO:0000256" key="6">
    <source>
        <dbReference type="ARBA" id="ARBA00023065"/>
    </source>
</evidence>
<evidence type="ECO:0000256" key="4">
    <source>
        <dbReference type="ARBA" id="ARBA00022448"/>
    </source>
</evidence>
<dbReference type="Proteomes" id="UP000366051">
    <property type="component" value="Chromosome"/>
</dbReference>
<keyword evidence="9 11" id="KW-0066">ATP synthesis</keyword>
<dbReference type="NCBIfam" id="NF004145">
    <property type="entry name" value="PRK05621.1-2"/>
    <property type="match status" value="1"/>
</dbReference>
<dbReference type="Gene3D" id="1.10.287.80">
    <property type="entry name" value="ATP synthase, gamma subunit, helix hairpin domain"/>
    <property type="match status" value="1"/>
</dbReference>
<dbReference type="GO" id="GO:0045259">
    <property type="term" value="C:proton-transporting ATP synthase complex"/>
    <property type="evidence" value="ECO:0007669"/>
    <property type="project" value="UniProtKB-KW"/>
</dbReference>
<keyword evidence="6 11" id="KW-0406">Ion transport</keyword>
<protein>
    <recommendedName>
        <fullName evidence="11">ATP synthase gamma chain</fullName>
    </recommendedName>
    <alternativeName>
        <fullName evidence="11">ATP synthase F1 sector gamma subunit</fullName>
    </alternativeName>
    <alternativeName>
        <fullName evidence="11">F-ATPase gamma subunit</fullName>
    </alternativeName>
</protein>
<dbReference type="GO" id="GO:0005886">
    <property type="term" value="C:plasma membrane"/>
    <property type="evidence" value="ECO:0007669"/>
    <property type="project" value="UniProtKB-SubCell"/>
</dbReference>
<keyword evidence="8 11" id="KW-0139">CF(1)</keyword>
<evidence type="ECO:0000256" key="7">
    <source>
        <dbReference type="ARBA" id="ARBA00023136"/>
    </source>
</evidence>
<sequence>MSGMRDIKRRIRSIKNTQQITKAMKMVAAAKLRRAQDKVSQARPYANRIQGVLSRLVEAAQDVNHPLLETREVKHIGYVVITADRGLCGGYNANVIRKVNGQVKGRDDISLVCIGRKGRDFFRRTGQKIEQEYIGLGEDIHYGIAKEIAGEVMKLYEEGVYDEVHLVFNEFISALTQRPTQMQLLPIPAEKNEESAAKVEQDKAEPAPLYEFEPGMEAVLNELLPKYVENQIYRALLEAKASEQGARMTAMGSATDNAKEMIDKLTLSYNRARQAAITKEISEVVGGAAALG</sequence>
<dbReference type="EMBL" id="CP045875">
    <property type="protein sequence ID" value="QGG47107.1"/>
    <property type="molecule type" value="Genomic_DNA"/>
</dbReference>
<evidence type="ECO:0000256" key="11">
    <source>
        <dbReference type="HAMAP-Rule" id="MF_00815"/>
    </source>
</evidence>
<keyword evidence="5 11" id="KW-0375">Hydrogen ion transport</keyword>
<accession>A0A5Q2MX89</accession>
<gene>
    <name evidence="11 12" type="primary">atpG</name>
    <name evidence="12" type="ORF">FTV88_0955</name>
</gene>
<evidence type="ECO:0000313" key="12">
    <source>
        <dbReference type="EMBL" id="QGG47107.1"/>
    </source>
</evidence>
<evidence type="ECO:0000256" key="10">
    <source>
        <dbReference type="ARBA" id="ARBA00060385"/>
    </source>
</evidence>
<comment type="similarity">
    <text evidence="3 11">Belongs to the ATPase gamma chain family.</text>
</comment>
<dbReference type="FunFam" id="1.10.287.80:FF:000003">
    <property type="entry name" value="ATP synthase gamma chain, chloroplastic"/>
    <property type="match status" value="1"/>
</dbReference>
<name>A0A5Q2MX89_9FIRM</name>
<dbReference type="Pfam" id="PF00231">
    <property type="entry name" value="ATP-synt"/>
    <property type="match status" value="1"/>
</dbReference>
<dbReference type="Gene3D" id="3.40.1380.10">
    <property type="match status" value="1"/>
</dbReference>
<dbReference type="PROSITE" id="PS00153">
    <property type="entry name" value="ATPASE_GAMMA"/>
    <property type="match status" value="1"/>
</dbReference>
<keyword evidence="7 11" id="KW-0472">Membrane</keyword>
<evidence type="ECO:0000256" key="1">
    <source>
        <dbReference type="ARBA" id="ARBA00003456"/>
    </source>
</evidence>
<dbReference type="KEGG" id="hcv:FTV88_0955"/>
<dbReference type="PANTHER" id="PTHR11693:SF22">
    <property type="entry name" value="ATP SYNTHASE SUBUNIT GAMMA, MITOCHONDRIAL"/>
    <property type="match status" value="1"/>
</dbReference>
<dbReference type="InterPro" id="IPR035968">
    <property type="entry name" value="ATP_synth_F1_ATPase_gsu"/>
</dbReference>
<evidence type="ECO:0000313" key="13">
    <source>
        <dbReference type="Proteomes" id="UP000366051"/>
    </source>
</evidence>
<comment type="subcellular location">
    <subcellularLocation>
        <location evidence="11">Cell membrane</location>
        <topology evidence="11">Peripheral membrane protein</topology>
    </subcellularLocation>
    <subcellularLocation>
        <location evidence="2">Membrane</location>
        <topology evidence="2">Peripheral membrane protein</topology>
    </subcellularLocation>
    <subcellularLocation>
        <location evidence="10">Thylakoid</location>
    </subcellularLocation>
</comment>
<dbReference type="PANTHER" id="PTHR11693">
    <property type="entry name" value="ATP SYNTHASE GAMMA CHAIN"/>
    <property type="match status" value="1"/>
</dbReference>
<evidence type="ECO:0000256" key="5">
    <source>
        <dbReference type="ARBA" id="ARBA00022781"/>
    </source>
</evidence>
<dbReference type="GO" id="GO:0042777">
    <property type="term" value="P:proton motive force-driven plasma membrane ATP synthesis"/>
    <property type="evidence" value="ECO:0007669"/>
    <property type="project" value="UniProtKB-UniRule"/>
</dbReference>
<dbReference type="InterPro" id="IPR000131">
    <property type="entry name" value="ATP_synth_F1_gsu"/>
</dbReference>
<evidence type="ECO:0000256" key="8">
    <source>
        <dbReference type="ARBA" id="ARBA00023196"/>
    </source>
</evidence>
<comment type="subunit">
    <text evidence="11">F-type ATPases have 2 components, CF(1) - the catalytic core - and CF(0) - the membrane proton channel. CF(1) has five subunits: alpha(3), beta(3), gamma(1), delta(1), epsilon(1). CF(0) has three main subunits: a, b and c.</text>
</comment>
<comment type="function">
    <text evidence="1 11">Produces ATP from ADP in the presence of a proton gradient across the membrane. The gamma chain is believed to be important in regulating ATPase activity and the flow of protons through the CF(0) complex.</text>
</comment>
<keyword evidence="13" id="KW-1185">Reference proteome</keyword>
<keyword evidence="11" id="KW-1003">Cell membrane</keyword>
<dbReference type="PRINTS" id="PR00126">
    <property type="entry name" value="ATPASEGAMMA"/>
</dbReference>
<evidence type="ECO:0000256" key="2">
    <source>
        <dbReference type="ARBA" id="ARBA00004170"/>
    </source>
</evidence>
<evidence type="ECO:0000256" key="9">
    <source>
        <dbReference type="ARBA" id="ARBA00023310"/>
    </source>
</evidence>
<dbReference type="GO" id="GO:0009579">
    <property type="term" value="C:thylakoid"/>
    <property type="evidence" value="ECO:0007669"/>
    <property type="project" value="UniProtKB-SubCell"/>
</dbReference>
<dbReference type="HAMAP" id="MF_00815">
    <property type="entry name" value="ATP_synth_gamma_bact"/>
    <property type="match status" value="1"/>
</dbReference>
<evidence type="ECO:0000256" key="3">
    <source>
        <dbReference type="ARBA" id="ARBA00007681"/>
    </source>
</evidence>
<dbReference type="GO" id="GO:0046933">
    <property type="term" value="F:proton-transporting ATP synthase activity, rotational mechanism"/>
    <property type="evidence" value="ECO:0007669"/>
    <property type="project" value="UniProtKB-UniRule"/>
</dbReference>
<dbReference type="NCBIfam" id="TIGR01146">
    <property type="entry name" value="ATPsyn_F1gamma"/>
    <property type="match status" value="1"/>
</dbReference>
<dbReference type="RefSeq" id="WP_153724555.1">
    <property type="nucleotide sequence ID" value="NZ_CP045875.1"/>
</dbReference>
<keyword evidence="4 11" id="KW-0813">Transport</keyword>
<dbReference type="InterPro" id="IPR023632">
    <property type="entry name" value="ATP_synth_F1_gsu_CS"/>
</dbReference>
<dbReference type="OrthoDB" id="9812769at2"/>
<reference evidence="13" key="1">
    <citation type="submission" date="2019-11" db="EMBL/GenBank/DDBJ databases">
        <title>Genome sequence of Heliorestis convoluta strain HH, an alkaliphilic and minimalistic phototrophic bacterium from a soda lake in Egypt.</title>
        <authorList>
            <person name="Dewey E.D."/>
            <person name="Stokes L.M."/>
            <person name="Burchell B.M."/>
            <person name="Shaffer K.N."/>
            <person name="Huntington A.M."/>
            <person name="Baker J.M."/>
            <person name="Nadendla S."/>
            <person name="Giglio M.G."/>
            <person name="Touchman J.W."/>
            <person name="Blankenship R.E."/>
            <person name="Madigan M.T."/>
            <person name="Sattley W.M."/>
        </authorList>
    </citation>
    <scope>NUCLEOTIDE SEQUENCE [LARGE SCALE GENOMIC DNA]</scope>
    <source>
        <strain evidence="13">HH</strain>
    </source>
</reference>
<proteinExistence type="inferred from homology"/>
<organism evidence="12 13">
    <name type="scientific">Heliorestis convoluta</name>
    <dbReference type="NCBI Taxonomy" id="356322"/>
    <lineage>
        <taxon>Bacteria</taxon>
        <taxon>Bacillati</taxon>
        <taxon>Bacillota</taxon>
        <taxon>Clostridia</taxon>
        <taxon>Eubacteriales</taxon>
        <taxon>Heliobacteriaceae</taxon>
        <taxon>Heliorestis</taxon>
    </lineage>
</organism>
<dbReference type="CDD" id="cd12151">
    <property type="entry name" value="F1-ATPase_gamma"/>
    <property type="match status" value="1"/>
</dbReference>